<feature type="region of interest" description="Disordered" evidence="16">
    <location>
        <begin position="1"/>
        <end position="26"/>
    </location>
</feature>
<keyword evidence="13" id="KW-0175">Coiled coil</keyword>
<evidence type="ECO:0000256" key="6">
    <source>
        <dbReference type="ARBA" id="ARBA00022679"/>
    </source>
</evidence>
<dbReference type="Proteomes" id="UP000639338">
    <property type="component" value="Unassembled WGS sequence"/>
</dbReference>
<reference evidence="21 22" key="1">
    <citation type="submission" date="2020-08" db="EMBL/GenBank/DDBJ databases">
        <title>Aphidius gifuensis genome sequencing and assembly.</title>
        <authorList>
            <person name="Du Z."/>
        </authorList>
    </citation>
    <scope>NUCLEOTIDE SEQUENCE [LARGE SCALE GENOMIC DNA]</scope>
    <source>
        <strain evidence="21">YNYX2018</strain>
        <tissue evidence="21">Adults</tissue>
    </source>
</reference>
<keyword evidence="3" id="KW-0158">Chromosome</keyword>
<accession>A0A835CSZ9</accession>
<dbReference type="PROSITE" id="PS50280">
    <property type="entry name" value="SET"/>
    <property type="match status" value="1"/>
</dbReference>
<evidence type="ECO:0000256" key="15">
    <source>
        <dbReference type="ARBA" id="ARBA00023242"/>
    </source>
</evidence>
<feature type="region of interest" description="Disordered" evidence="16">
    <location>
        <begin position="243"/>
        <end position="266"/>
    </location>
</feature>
<feature type="domain" description="Pre-SET" evidence="18">
    <location>
        <begin position="801"/>
        <end position="873"/>
    </location>
</feature>
<keyword evidence="11" id="KW-0156">Chromatin regulator</keyword>
<evidence type="ECO:0000256" key="4">
    <source>
        <dbReference type="ARBA" id="ARBA00022491"/>
    </source>
</evidence>
<dbReference type="InterPro" id="IPR041292">
    <property type="entry name" value="Tudor_4"/>
</dbReference>
<evidence type="ECO:0000256" key="8">
    <source>
        <dbReference type="ARBA" id="ARBA00022723"/>
    </source>
</evidence>
<dbReference type="InterPro" id="IPR047232">
    <property type="entry name" value="SETDB1/2-like_MBD"/>
</dbReference>
<feature type="compositionally biased region" description="Basic and acidic residues" evidence="16">
    <location>
        <begin position="1028"/>
        <end position="1047"/>
    </location>
</feature>
<evidence type="ECO:0000256" key="11">
    <source>
        <dbReference type="ARBA" id="ARBA00022853"/>
    </source>
</evidence>
<dbReference type="InterPro" id="IPR007728">
    <property type="entry name" value="Pre-SET_dom"/>
</dbReference>
<evidence type="ECO:0000256" key="9">
    <source>
        <dbReference type="ARBA" id="ARBA00022737"/>
    </source>
</evidence>
<keyword evidence="12" id="KW-0805">Transcription regulation</keyword>
<keyword evidence="7" id="KW-0949">S-adenosyl-L-methionine</keyword>
<evidence type="ECO:0000256" key="1">
    <source>
        <dbReference type="ARBA" id="ARBA00004123"/>
    </source>
</evidence>
<evidence type="ECO:0000256" key="14">
    <source>
        <dbReference type="ARBA" id="ARBA00023163"/>
    </source>
</evidence>
<keyword evidence="9" id="KW-0677">Repeat</keyword>
<evidence type="ECO:0000256" key="2">
    <source>
        <dbReference type="ARBA" id="ARBA00004286"/>
    </source>
</evidence>
<dbReference type="GO" id="GO:0032259">
    <property type="term" value="P:methylation"/>
    <property type="evidence" value="ECO:0007669"/>
    <property type="project" value="UniProtKB-KW"/>
</dbReference>
<comment type="subcellular location">
    <subcellularLocation>
        <location evidence="2">Chromosome</location>
    </subcellularLocation>
    <subcellularLocation>
        <location evidence="1">Nucleus</location>
    </subcellularLocation>
</comment>
<dbReference type="GO" id="GO:0003677">
    <property type="term" value="F:DNA binding"/>
    <property type="evidence" value="ECO:0007669"/>
    <property type="project" value="InterPro"/>
</dbReference>
<evidence type="ECO:0000256" key="3">
    <source>
        <dbReference type="ARBA" id="ARBA00022454"/>
    </source>
</evidence>
<dbReference type="Pfam" id="PF01429">
    <property type="entry name" value="MBD"/>
    <property type="match status" value="1"/>
</dbReference>
<evidence type="ECO:0008006" key="23">
    <source>
        <dbReference type="Google" id="ProtNLM"/>
    </source>
</evidence>
<dbReference type="SUPFAM" id="SSF82199">
    <property type="entry name" value="SET domain"/>
    <property type="match status" value="1"/>
</dbReference>
<dbReference type="SMART" id="SM00468">
    <property type="entry name" value="PreSET"/>
    <property type="match status" value="1"/>
</dbReference>
<dbReference type="InterPro" id="IPR046341">
    <property type="entry name" value="SET_dom_sf"/>
</dbReference>
<sequence>MSNGQKNLEIIDLGSDSEDKNSTDKQTSINHTMSCINFNCKSGVNMKIASTFACSYYGVNTTKKKRRFICEKCYEAPLVHQETLAVALLERKPMFECPFPDESTTHINLSDSDSDSEDSKNDFIPEDVLIGIENKFANAMVNVLKKCDIHYQQGEAYKFLKTKFDRIDDDYKLLDDELDVMIKKMDSLRNTFYDQYKPPIRYQPVAEFEDTIIQNSQPPSSRILSPPALSPIKMNNLQSSVATKKVTQVRKPHSSSSSSSSSAGMINHQFPQDITQVEVMPVEQRDRASLSQQYGLPPHGQLVRRPAEVDNIVLVMKNPLMAWIKAKVQSIVSKSPMTYRVKFIPKRFNNQVKNMCGKEIALFQPATVIIPVSTRVVAIFNDIQASNYFSGVIAEPPKATNKFRYLVFFDDGYAQYVAHKQIFVVTESSSRVWEDVPVESRDFIKKYLDTYPERPLVKLEVGQVVKTEWMGKWWIARVIQVDASLVQMHFDADGRTEWIYRGSQRLGPLYLEFAKAKNRQQGHHAPVNKASRHISGPLTKANINQPYVEYTSGIGDFEIEETINKKTMSGSMIKFDNNNKIQGTSSIRISPSTSTNLAPPVRAVARKSTGKKPIPIAPAPAPSYDLTYFNESKPSHSIVYYQTQHKIRPREYVPHDCGPNCINGISYTPDDLKGFSPLSIPLLCGWNRQLCKYSKGKKVEIYQAPCGLRLRNLEEVHKYLRVTKSTMSVDLFDFDHWVHCLAEFVLDKCFVNIKDLSYGVENVLIPCVNEIDHALPDTITYSTKREPTEGVNLNLDPNFLCCCDCEDDCADKTKCQCWQLTIQGAPFGGRTQNNNVGYVYKRLPEPVSTGIYECNSNCKCSVKTCLNRVVQHPLTLKLQVFKTAPRGWGIRCLNDIPLGSFICIYAGRLLTEQGANEGGKNYGDEYLAELDYVEVVEAMKADYESEAIEPELPIDESVDPPSPSDKLQPEEQFTTSPKKKGSYESDEEFNINQYNNEYSRLDTETDESMKKRLRKRKKSDETQTIDGPDEKSEDGTSSKSSDNIKEASDEEEQTTELMRQPRRFEPIVELPQVERPKFKSVRDFYGADEAVYIMDAKTTGNIGRYLNHSCDPNVFVQNVFVDTHDVRFPWVAFFALNFIRAGQELTWNYSYDVGSIPGKVILCRCGASNCRGRLL</sequence>
<evidence type="ECO:0000259" key="19">
    <source>
        <dbReference type="PROSITE" id="PS50868"/>
    </source>
</evidence>
<dbReference type="InterPro" id="IPR001214">
    <property type="entry name" value="SET_dom"/>
</dbReference>
<dbReference type="PANTHER" id="PTHR46024">
    <property type="entry name" value="HISTONE-LYSINE N-METHYLTRANSFERASE EGGLESS"/>
    <property type="match status" value="1"/>
</dbReference>
<keyword evidence="10" id="KW-0862">Zinc</keyword>
<dbReference type="CDD" id="cd21181">
    <property type="entry name" value="Tudor_SETDB1_rpt2"/>
    <property type="match status" value="1"/>
</dbReference>
<dbReference type="Pfam" id="PF00856">
    <property type="entry name" value="SET"/>
    <property type="match status" value="1"/>
</dbReference>
<dbReference type="GO" id="GO:0010629">
    <property type="term" value="P:negative regulation of gene expression"/>
    <property type="evidence" value="ECO:0007669"/>
    <property type="project" value="TreeGrafter"/>
</dbReference>
<dbReference type="Gene3D" id="3.30.890.10">
    <property type="entry name" value="Methyl-cpg-binding Protein 2, Chain A"/>
    <property type="match status" value="1"/>
</dbReference>
<dbReference type="PROSITE" id="PS50982">
    <property type="entry name" value="MBD"/>
    <property type="match status" value="1"/>
</dbReference>
<dbReference type="SUPFAM" id="SSF54171">
    <property type="entry name" value="DNA-binding domain"/>
    <property type="match status" value="1"/>
</dbReference>
<dbReference type="GO" id="GO:0046974">
    <property type="term" value="F:histone H3K9 methyltransferase activity"/>
    <property type="evidence" value="ECO:0007669"/>
    <property type="project" value="UniProtKB-ARBA"/>
</dbReference>
<organism evidence="21 22">
    <name type="scientific">Aphidius gifuensis</name>
    <name type="common">Parasitoid wasp</name>
    <dbReference type="NCBI Taxonomy" id="684658"/>
    <lineage>
        <taxon>Eukaryota</taxon>
        <taxon>Metazoa</taxon>
        <taxon>Ecdysozoa</taxon>
        <taxon>Arthropoda</taxon>
        <taxon>Hexapoda</taxon>
        <taxon>Insecta</taxon>
        <taxon>Pterygota</taxon>
        <taxon>Neoptera</taxon>
        <taxon>Endopterygota</taxon>
        <taxon>Hymenoptera</taxon>
        <taxon>Apocrita</taxon>
        <taxon>Ichneumonoidea</taxon>
        <taxon>Braconidae</taxon>
        <taxon>Aphidiinae</taxon>
        <taxon>Aphidius</taxon>
    </lineage>
</organism>
<evidence type="ECO:0000259" key="18">
    <source>
        <dbReference type="PROSITE" id="PS50867"/>
    </source>
</evidence>
<gene>
    <name evidence="21" type="ORF">HCN44_004319</name>
</gene>
<dbReference type="Gene3D" id="2.170.270.10">
    <property type="entry name" value="SET domain"/>
    <property type="match status" value="2"/>
</dbReference>
<evidence type="ECO:0000256" key="7">
    <source>
        <dbReference type="ARBA" id="ARBA00022691"/>
    </source>
</evidence>
<keyword evidence="14" id="KW-0804">Transcription</keyword>
<feature type="domain" description="MBD" evidence="20">
    <location>
        <begin position="672"/>
        <end position="739"/>
    </location>
</feature>
<dbReference type="Pfam" id="PF05033">
    <property type="entry name" value="Pre-SET"/>
    <property type="match status" value="1"/>
</dbReference>
<protein>
    <recommendedName>
        <fullName evidence="23">Histone-lysine N-methyltransferase eggless</fullName>
    </recommendedName>
</protein>
<evidence type="ECO:0000313" key="21">
    <source>
        <dbReference type="EMBL" id="KAF7994847.1"/>
    </source>
</evidence>
<dbReference type="OrthoDB" id="5792673at2759"/>
<keyword evidence="22" id="KW-1185">Reference proteome</keyword>
<keyword evidence="4" id="KW-0678">Repressor</keyword>
<evidence type="ECO:0000256" key="10">
    <source>
        <dbReference type="ARBA" id="ARBA00022833"/>
    </source>
</evidence>
<dbReference type="Pfam" id="PF18358">
    <property type="entry name" value="Tudor_4"/>
    <property type="match status" value="1"/>
</dbReference>
<keyword evidence="8" id="KW-0479">Metal-binding</keyword>
<evidence type="ECO:0000259" key="20">
    <source>
        <dbReference type="PROSITE" id="PS50982"/>
    </source>
</evidence>
<dbReference type="InterPro" id="IPR003616">
    <property type="entry name" value="Post-SET_dom"/>
</dbReference>
<feature type="compositionally biased region" description="Basic and acidic residues" evidence="16">
    <location>
        <begin position="999"/>
        <end position="1010"/>
    </location>
</feature>
<dbReference type="Pfam" id="PF18359">
    <property type="entry name" value="Tudor_5"/>
    <property type="match status" value="1"/>
</dbReference>
<dbReference type="PANTHER" id="PTHR46024:SF1">
    <property type="entry name" value="HISTONE-LYSINE N-METHYLTRANSFERASE EGGLESS"/>
    <property type="match status" value="1"/>
</dbReference>
<dbReference type="InterPro" id="IPR051516">
    <property type="entry name" value="SETDB_methyltransferase"/>
</dbReference>
<dbReference type="CDD" id="cd10517">
    <property type="entry name" value="SET_SETDB1"/>
    <property type="match status" value="1"/>
</dbReference>
<dbReference type="InterPro" id="IPR001739">
    <property type="entry name" value="Methyl_CpG_DNA-bd"/>
</dbReference>
<dbReference type="AlphaFoldDB" id="A0A835CSZ9"/>
<dbReference type="InterPro" id="IPR016177">
    <property type="entry name" value="DNA-bd_dom_sf"/>
</dbReference>
<dbReference type="SMART" id="SM00391">
    <property type="entry name" value="MBD"/>
    <property type="match status" value="1"/>
</dbReference>
<name>A0A835CSZ9_APHGI</name>
<keyword evidence="5" id="KW-0489">Methyltransferase</keyword>
<keyword evidence="6" id="KW-0808">Transferase</keyword>
<proteinExistence type="predicted"/>
<dbReference type="GO" id="GO:0005694">
    <property type="term" value="C:chromosome"/>
    <property type="evidence" value="ECO:0007669"/>
    <property type="project" value="UniProtKB-SubCell"/>
</dbReference>
<dbReference type="SMART" id="SM00317">
    <property type="entry name" value="SET"/>
    <property type="match status" value="1"/>
</dbReference>
<keyword evidence="15" id="KW-0539">Nucleus</keyword>
<dbReference type="InterPro" id="IPR041291">
    <property type="entry name" value="TUDOR_5"/>
</dbReference>
<feature type="compositionally biased region" description="Acidic residues" evidence="16">
    <location>
        <begin position="947"/>
        <end position="958"/>
    </location>
</feature>
<dbReference type="EMBL" id="JACMRX010000002">
    <property type="protein sequence ID" value="KAF7994847.1"/>
    <property type="molecule type" value="Genomic_DNA"/>
</dbReference>
<dbReference type="PROSITE" id="PS50868">
    <property type="entry name" value="POST_SET"/>
    <property type="match status" value="1"/>
</dbReference>
<evidence type="ECO:0000256" key="5">
    <source>
        <dbReference type="ARBA" id="ARBA00022603"/>
    </source>
</evidence>
<dbReference type="GO" id="GO:0008270">
    <property type="term" value="F:zinc ion binding"/>
    <property type="evidence" value="ECO:0007669"/>
    <property type="project" value="InterPro"/>
</dbReference>
<feature type="domain" description="SET" evidence="17">
    <location>
        <begin position="876"/>
        <end position="1150"/>
    </location>
</feature>
<dbReference type="PROSITE" id="PS50867">
    <property type="entry name" value="PRE_SET"/>
    <property type="match status" value="1"/>
</dbReference>
<dbReference type="GO" id="GO:0005634">
    <property type="term" value="C:nucleus"/>
    <property type="evidence" value="ECO:0007669"/>
    <property type="project" value="UniProtKB-SubCell"/>
</dbReference>
<dbReference type="GO" id="GO:0070828">
    <property type="term" value="P:heterochromatin organization"/>
    <property type="evidence" value="ECO:0007669"/>
    <property type="project" value="TreeGrafter"/>
</dbReference>
<evidence type="ECO:0000256" key="12">
    <source>
        <dbReference type="ARBA" id="ARBA00023015"/>
    </source>
</evidence>
<feature type="domain" description="Post-SET" evidence="19">
    <location>
        <begin position="1159"/>
        <end position="1175"/>
    </location>
</feature>
<dbReference type="Gene3D" id="2.30.30.140">
    <property type="match status" value="2"/>
</dbReference>
<comment type="caution">
    <text evidence="21">The sequence shown here is derived from an EMBL/GenBank/DDBJ whole genome shotgun (WGS) entry which is preliminary data.</text>
</comment>
<evidence type="ECO:0000259" key="17">
    <source>
        <dbReference type="PROSITE" id="PS50280"/>
    </source>
</evidence>
<feature type="region of interest" description="Disordered" evidence="16">
    <location>
        <begin position="947"/>
        <end position="1062"/>
    </location>
</feature>
<evidence type="ECO:0000256" key="16">
    <source>
        <dbReference type="SAM" id="MobiDB-lite"/>
    </source>
</evidence>
<evidence type="ECO:0000313" key="22">
    <source>
        <dbReference type="Proteomes" id="UP000639338"/>
    </source>
</evidence>
<dbReference type="CDD" id="cd01395">
    <property type="entry name" value="HMT_MBD"/>
    <property type="match status" value="1"/>
</dbReference>
<evidence type="ECO:0000256" key="13">
    <source>
        <dbReference type="ARBA" id="ARBA00023054"/>
    </source>
</evidence>